<evidence type="ECO:0000256" key="11">
    <source>
        <dbReference type="ARBA" id="ARBA00023014"/>
    </source>
</evidence>
<gene>
    <name evidence="14" type="ordered locus">Kcr_1116</name>
</gene>
<dbReference type="FunCoup" id="B1L5Y3">
    <property type="interactions" value="38"/>
</dbReference>
<keyword evidence="11 12" id="KW-0411">Iron-sulfur</keyword>
<dbReference type="HOGENOM" id="CLU_020302_0_0_2"/>
<evidence type="ECO:0000256" key="10">
    <source>
        <dbReference type="ARBA" id="ARBA00023004"/>
    </source>
</evidence>
<dbReference type="SUPFAM" id="SSF54862">
    <property type="entry name" value="4Fe-4S ferredoxins"/>
    <property type="match status" value="1"/>
</dbReference>
<comment type="subunit">
    <text evidence="12">The ferredoxin:CoB-CoM heterodisulfide reductase is composed of three subunits; HdrA, HdrB and HdrC.</text>
</comment>
<dbReference type="PhylomeDB" id="B1L5Y3"/>
<name>B1L5Y3_KORCO</name>
<feature type="domain" description="4Fe-4S ferredoxin-type" evidence="13">
    <location>
        <begin position="578"/>
        <end position="607"/>
    </location>
</feature>
<proteinExistence type="inferred from homology"/>
<comment type="cofactor">
    <cofactor evidence="1 12">
        <name>FAD</name>
        <dbReference type="ChEBI" id="CHEBI:57692"/>
    </cofactor>
</comment>
<dbReference type="PRINTS" id="PR00420">
    <property type="entry name" value="RNGMNOXGNASE"/>
</dbReference>
<dbReference type="GeneID" id="6094393"/>
<keyword evidence="8" id="KW-0484">Methanogenesis</keyword>
<dbReference type="Proteomes" id="UP000001686">
    <property type="component" value="Chromosome"/>
</dbReference>
<dbReference type="GO" id="GO:0016491">
    <property type="term" value="F:oxidoreductase activity"/>
    <property type="evidence" value="ECO:0007669"/>
    <property type="project" value="UniProtKB-UniRule"/>
</dbReference>
<evidence type="ECO:0000256" key="4">
    <source>
        <dbReference type="ARBA" id="ARBA00006561"/>
    </source>
</evidence>
<evidence type="ECO:0000256" key="1">
    <source>
        <dbReference type="ARBA" id="ARBA00001974"/>
    </source>
</evidence>
<dbReference type="InterPro" id="IPR017896">
    <property type="entry name" value="4Fe4S_Fe-S-bd"/>
</dbReference>
<protein>
    <recommendedName>
        <fullName evidence="12">CoB--CoM heterodisulfide reductase iron-sulfur subunit A</fullName>
        <ecNumber evidence="12">1.8.-.-</ecNumber>
    </recommendedName>
</protein>
<dbReference type="PROSITE" id="PS00198">
    <property type="entry name" value="4FE4S_FER_1"/>
    <property type="match status" value="3"/>
</dbReference>
<keyword evidence="12" id="KW-0285">Flavoprotein</keyword>
<dbReference type="InterPro" id="IPR036188">
    <property type="entry name" value="FAD/NAD-bd_sf"/>
</dbReference>
<dbReference type="GO" id="GO:0046872">
    <property type="term" value="F:metal ion binding"/>
    <property type="evidence" value="ECO:0007669"/>
    <property type="project" value="UniProtKB-KW"/>
</dbReference>
<keyword evidence="5 12" id="KW-0004">4Fe-4S</keyword>
<dbReference type="InterPro" id="IPR017900">
    <property type="entry name" value="4Fe4S_Fe_S_CS"/>
</dbReference>
<evidence type="ECO:0000313" key="14">
    <source>
        <dbReference type="EMBL" id="ACB07862.1"/>
    </source>
</evidence>
<comment type="similarity">
    <text evidence="4 12">Belongs to the HdrA family.</text>
</comment>
<dbReference type="STRING" id="374847.Kcr_1116"/>
<dbReference type="GO" id="GO:0051539">
    <property type="term" value="F:4 iron, 4 sulfur cluster binding"/>
    <property type="evidence" value="ECO:0007669"/>
    <property type="project" value="UniProtKB-UniRule"/>
</dbReference>
<evidence type="ECO:0000256" key="12">
    <source>
        <dbReference type="RuleBase" id="RU366072"/>
    </source>
</evidence>
<dbReference type="Gene3D" id="3.30.70.20">
    <property type="match status" value="3"/>
</dbReference>
<sequence length="656" mass="71934">MSEKVRGSENIRIGVYVCHCGLNIAGVINVKELVEYAKTLPNVVVAKEYIFMCSSPGQNLIKEDIEQCKLNRIVIAACGPEMHEPTFRAAVSEAGLNPFLIDLIAIREGSSWVHYDDPKRATEKAKDMIRMSVARVRNLEPLEKIKGEVKHEALVVGGGVAGLTAALDLANRGFDVHLVEKRPTLGGHTAMMGVLNWEGRRLSGREIVRTLIKMVKDNPKIKVYTNSEVVKVDGSIGNFKITVMRKPRYVNERCNLCGKCEEVCPVSVPDEYEYGIKKRKAIYLPYSGAYPERYVIDPNSCTFCGKCVEVCPVNAIDLNEKEGEISLNVGAIVMTLGHDEYEPAIGEYGYGLSKNVITLSQLKRYLSDDGPTKGELLVNGTKPKNIVFISCVGSLGTTPHANQYCSRTCCMAALSEMLHLKSKYPDANIFYVHKDIRVYGRDEKLYWEAIDNLIKFVRFDEPPKVSIDGNKTFVDVYESTLQERILIPADLVVLVTGMTPIKEVDAVRSLFKVGCGGDGFLKELHLKLNPVESLTGGIFLAGTATGPKSVAESIIAGSAAAVKASILLAKDHIEVEPLIAEVDESKCSGCGICVSICPFNAISMQKREDGTRYSKIDPLLCEGCGTCVAACPSAAIQQYGYKDKQIIPQILAVFGR</sequence>
<evidence type="ECO:0000256" key="6">
    <source>
        <dbReference type="ARBA" id="ARBA00022723"/>
    </source>
</evidence>
<dbReference type="InterPro" id="IPR039650">
    <property type="entry name" value="HdrA-like"/>
</dbReference>
<dbReference type="GO" id="GO:0015948">
    <property type="term" value="P:methanogenesis"/>
    <property type="evidence" value="ECO:0007669"/>
    <property type="project" value="UniProtKB-KW"/>
</dbReference>
<keyword evidence="6 12" id="KW-0479">Metal-binding</keyword>
<keyword evidence="15" id="KW-1185">Reference proteome</keyword>
<comment type="pathway">
    <text evidence="3 12">Cofactor metabolism; coenzyme M-coenzyme B heterodisulfide reduction; coenzyme B and coenzyme M from coenzyme M-coenzyme B heterodisulfide: step 1/1.</text>
</comment>
<dbReference type="EMBL" id="CP000968">
    <property type="protein sequence ID" value="ACB07862.1"/>
    <property type="molecule type" value="Genomic_DNA"/>
</dbReference>
<keyword evidence="7 12" id="KW-0274">FAD</keyword>
<dbReference type="SUPFAM" id="SSF51971">
    <property type="entry name" value="Nucleotide-binding domain"/>
    <property type="match status" value="1"/>
</dbReference>
<organism evidence="14 15">
    <name type="scientific">Korarchaeum cryptofilum (strain OPF8)</name>
    <dbReference type="NCBI Taxonomy" id="374847"/>
    <lineage>
        <taxon>Archaea</taxon>
        <taxon>Thermoproteota</taxon>
        <taxon>Candidatus Korarchaeia</taxon>
        <taxon>Candidatus Korarchaeales</taxon>
        <taxon>Candidatus Korarchaeaceae</taxon>
        <taxon>Candidatus Korarchaeum</taxon>
    </lineage>
</organism>
<dbReference type="KEGG" id="kcr:Kcr_1116"/>
<dbReference type="AlphaFoldDB" id="B1L5Y3"/>
<dbReference type="RefSeq" id="WP_012309759.1">
    <property type="nucleotide sequence ID" value="NC_010482.1"/>
</dbReference>
<comment type="function">
    <text evidence="2 12">Part of a complex that catalyzes the reversible reduction of CoM-S-S-CoB to the thiol-coenzymes H-S-CoM (coenzyme M) and H-S-CoB (coenzyme B).</text>
</comment>
<dbReference type="OrthoDB" id="32867at2157"/>
<dbReference type="Pfam" id="PF13450">
    <property type="entry name" value="NAD_binding_8"/>
    <property type="match status" value="1"/>
</dbReference>
<evidence type="ECO:0000256" key="3">
    <source>
        <dbReference type="ARBA" id="ARBA00004808"/>
    </source>
</evidence>
<evidence type="ECO:0000256" key="8">
    <source>
        <dbReference type="ARBA" id="ARBA00022994"/>
    </source>
</evidence>
<dbReference type="Gene3D" id="3.50.50.60">
    <property type="entry name" value="FAD/NAD(P)-binding domain"/>
    <property type="match status" value="1"/>
</dbReference>
<comment type="cofactor">
    <cofactor evidence="12">
        <name>[4Fe-4S] cluster</name>
        <dbReference type="ChEBI" id="CHEBI:49883"/>
    </cofactor>
</comment>
<keyword evidence="9 12" id="KW-0560">Oxidoreductase</keyword>
<dbReference type="PROSITE" id="PS51379">
    <property type="entry name" value="4FE4S_FER_2"/>
    <property type="match status" value="4"/>
</dbReference>
<reference evidence="14 15" key="1">
    <citation type="journal article" date="2008" name="Proc. Natl. Acad. Sci. U.S.A.">
        <title>A korarchaeal genome reveals new insights into the evolution of the Archaea.</title>
        <authorList>
            <person name="Elkins J.G."/>
            <person name="Podar M."/>
            <person name="Graham D.E."/>
            <person name="Makarova K.S."/>
            <person name="Wolf Y."/>
            <person name="Randau L."/>
            <person name="Hedlund B.P."/>
            <person name="Brochier-Armanet C."/>
            <person name="Kunin V."/>
            <person name="Anderson I."/>
            <person name="Lapidus A."/>
            <person name="Goltsman E."/>
            <person name="Barry K."/>
            <person name="Koonin E.V."/>
            <person name="Hugenholtz P."/>
            <person name="Kyrpides N."/>
            <person name="Wanner G."/>
            <person name="Richardson P."/>
            <person name="Keller M."/>
            <person name="Stetter K.O."/>
        </authorList>
    </citation>
    <scope>NUCLEOTIDE SEQUENCE [LARGE SCALE GENOMIC DNA]</scope>
    <source>
        <strain evidence="15">OPF8</strain>
    </source>
</reference>
<feature type="domain" description="4Fe-4S ferredoxin-type" evidence="13">
    <location>
        <begin position="292"/>
        <end position="321"/>
    </location>
</feature>
<dbReference type="InParanoid" id="B1L5Y3"/>
<dbReference type="PANTHER" id="PTHR43498:SF1">
    <property type="entry name" value="COB--COM HETERODISULFIDE REDUCTASE IRON-SULFUR SUBUNIT A"/>
    <property type="match status" value="1"/>
</dbReference>
<dbReference type="Pfam" id="PF12838">
    <property type="entry name" value="Fer4_7"/>
    <property type="match status" value="2"/>
</dbReference>
<evidence type="ECO:0000256" key="5">
    <source>
        <dbReference type="ARBA" id="ARBA00022485"/>
    </source>
</evidence>
<feature type="domain" description="4Fe-4S ferredoxin-type" evidence="13">
    <location>
        <begin position="612"/>
        <end position="641"/>
    </location>
</feature>
<accession>B1L5Y3</accession>
<evidence type="ECO:0000259" key="13">
    <source>
        <dbReference type="PROSITE" id="PS51379"/>
    </source>
</evidence>
<evidence type="ECO:0000256" key="9">
    <source>
        <dbReference type="ARBA" id="ARBA00023002"/>
    </source>
</evidence>
<evidence type="ECO:0000256" key="2">
    <source>
        <dbReference type="ARBA" id="ARBA00003406"/>
    </source>
</evidence>
<dbReference type="EC" id="1.8.-.-" evidence="12"/>
<dbReference type="FunFam" id="3.50.50.60:FF:000644">
    <property type="entry name" value="H(2):CoB-CoM heterodisulfide,ferredoxin reductase subunit A"/>
    <property type="match status" value="1"/>
</dbReference>
<dbReference type="PANTHER" id="PTHR43498">
    <property type="entry name" value="FERREDOXIN:COB-COM HETERODISULFIDE REDUCTASE SUBUNIT A"/>
    <property type="match status" value="1"/>
</dbReference>
<evidence type="ECO:0000256" key="7">
    <source>
        <dbReference type="ARBA" id="ARBA00022827"/>
    </source>
</evidence>
<dbReference type="EnsemblBacteria" id="ACB07862">
    <property type="protein sequence ID" value="ACB07862"/>
    <property type="gene ID" value="Kcr_1116"/>
</dbReference>
<dbReference type="eggNOG" id="arCOG02235">
    <property type="taxonomic scope" value="Archaea"/>
</dbReference>
<keyword evidence="10 12" id="KW-0408">Iron</keyword>
<feature type="domain" description="4Fe-4S ferredoxin-type" evidence="13">
    <location>
        <begin position="245"/>
        <end position="274"/>
    </location>
</feature>
<evidence type="ECO:0000313" key="15">
    <source>
        <dbReference type="Proteomes" id="UP000001686"/>
    </source>
</evidence>